<proteinExistence type="predicted"/>
<comment type="caution">
    <text evidence="3">The sequence shown here is derived from an EMBL/GenBank/DDBJ whole genome shotgun (WGS) entry which is preliminary data.</text>
</comment>
<feature type="transmembrane region" description="Helical" evidence="1">
    <location>
        <begin position="262"/>
        <end position="283"/>
    </location>
</feature>
<keyword evidence="1" id="KW-0472">Membrane</keyword>
<feature type="transmembrane region" description="Helical" evidence="1">
    <location>
        <begin position="83"/>
        <end position="103"/>
    </location>
</feature>
<feature type="transmembrane region" description="Helical" evidence="1">
    <location>
        <begin position="20"/>
        <end position="40"/>
    </location>
</feature>
<evidence type="ECO:0000259" key="2">
    <source>
        <dbReference type="Pfam" id="PF02517"/>
    </source>
</evidence>
<feature type="domain" description="CAAX prenyl protease 2/Lysostaphin resistance protein A-like" evidence="2">
    <location>
        <begin position="139"/>
        <end position="243"/>
    </location>
</feature>
<dbReference type="PANTHER" id="PTHR39430:SF1">
    <property type="entry name" value="PROTEASE"/>
    <property type="match status" value="1"/>
</dbReference>
<dbReference type="PANTHER" id="PTHR39430">
    <property type="entry name" value="MEMBRANE-ASSOCIATED PROTEASE-RELATED"/>
    <property type="match status" value="1"/>
</dbReference>
<feature type="transmembrane region" description="Helical" evidence="1">
    <location>
        <begin position="172"/>
        <end position="190"/>
    </location>
</feature>
<dbReference type="GO" id="GO:0004175">
    <property type="term" value="F:endopeptidase activity"/>
    <property type="evidence" value="ECO:0007669"/>
    <property type="project" value="UniProtKB-ARBA"/>
</dbReference>
<feature type="transmembrane region" description="Helical" evidence="1">
    <location>
        <begin position="230"/>
        <end position="250"/>
    </location>
</feature>
<protein>
    <submittedName>
        <fullName evidence="3">CAAX protease self-immunity</fullName>
    </submittedName>
</protein>
<name>A0A1Y1XJE5_9FUNG</name>
<dbReference type="GO" id="GO:0006508">
    <property type="term" value="P:proteolysis"/>
    <property type="evidence" value="ECO:0007669"/>
    <property type="project" value="UniProtKB-KW"/>
</dbReference>
<feature type="transmembrane region" description="Helical" evidence="1">
    <location>
        <begin position="52"/>
        <end position="71"/>
    </location>
</feature>
<dbReference type="AlphaFoldDB" id="A0A1Y1XJE5"/>
<keyword evidence="3" id="KW-0378">Hydrolase</keyword>
<keyword evidence="1" id="KW-1133">Transmembrane helix</keyword>
<evidence type="ECO:0000313" key="4">
    <source>
        <dbReference type="Proteomes" id="UP000193944"/>
    </source>
</evidence>
<evidence type="ECO:0000256" key="1">
    <source>
        <dbReference type="SAM" id="Phobius"/>
    </source>
</evidence>
<keyword evidence="4" id="KW-1185">Reference proteome</keyword>
<accession>A0A1Y1XJE5</accession>
<reference evidence="3 4" key="2">
    <citation type="submission" date="2016-08" db="EMBL/GenBank/DDBJ databases">
        <title>Pervasive Adenine N6-methylation of Active Genes in Fungi.</title>
        <authorList>
            <consortium name="DOE Joint Genome Institute"/>
            <person name="Mondo S.J."/>
            <person name="Dannebaum R.O."/>
            <person name="Kuo R.C."/>
            <person name="Labutti K."/>
            <person name="Haridas S."/>
            <person name="Kuo A."/>
            <person name="Salamov A."/>
            <person name="Ahrendt S.R."/>
            <person name="Lipzen A."/>
            <person name="Sullivan W."/>
            <person name="Andreopoulos W.B."/>
            <person name="Clum A."/>
            <person name="Lindquist E."/>
            <person name="Daum C."/>
            <person name="Ramamoorthy G.K."/>
            <person name="Gryganskyi A."/>
            <person name="Culley D."/>
            <person name="Magnuson J.K."/>
            <person name="James T.Y."/>
            <person name="O'Malley M.A."/>
            <person name="Stajich J.E."/>
            <person name="Spatafora J.W."/>
            <person name="Visel A."/>
            <person name="Grigoriev I.V."/>
        </authorList>
    </citation>
    <scope>NUCLEOTIDE SEQUENCE [LARGE SCALE GENOMIC DNA]</scope>
    <source>
        <strain evidence="3 4">S4</strain>
    </source>
</reference>
<evidence type="ECO:0000313" key="3">
    <source>
        <dbReference type="EMBL" id="ORX85865.1"/>
    </source>
</evidence>
<reference evidence="3 4" key="1">
    <citation type="submission" date="2016-08" db="EMBL/GenBank/DDBJ databases">
        <title>A Parts List for Fungal Cellulosomes Revealed by Comparative Genomics.</title>
        <authorList>
            <consortium name="DOE Joint Genome Institute"/>
            <person name="Haitjema C.H."/>
            <person name="Gilmore S.P."/>
            <person name="Henske J.K."/>
            <person name="Solomon K.V."/>
            <person name="De Groot R."/>
            <person name="Kuo A."/>
            <person name="Mondo S.J."/>
            <person name="Salamov A.A."/>
            <person name="Labutti K."/>
            <person name="Zhao Z."/>
            <person name="Chiniquy J."/>
            <person name="Barry K."/>
            <person name="Brewer H.M."/>
            <person name="Purvine S.O."/>
            <person name="Wright A.T."/>
            <person name="Boxma B."/>
            <person name="Van Alen T."/>
            <person name="Hackstein J.H."/>
            <person name="Baker S.E."/>
            <person name="Grigoriev I.V."/>
            <person name="O'Malley M.A."/>
        </authorList>
    </citation>
    <scope>NUCLEOTIDE SEQUENCE [LARGE SCALE GENOMIC DNA]</scope>
    <source>
        <strain evidence="3 4">S4</strain>
    </source>
</reference>
<feature type="transmembrane region" description="Helical" evidence="1">
    <location>
        <begin position="202"/>
        <end position="223"/>
    </location>
</feature>
<dbReference type="InterPro" id="IPR003675">
    <property type="entry name" value="Rce1/LyrA-like_dom"/>
</dbReference>
<sequence>MDINIIEIHSLKLSLQIDNVLTVLIIYITCVIFRIIEYFFIKTDFTFIGEAILHKLIGIGILYLSAKYFSYKKEDIGFKGGKILLNIIWGLLFGLFCFGIAYLTEVLILKSSNNFDYITLAVTSYYDNGNSNYHTNIIFFIICFIGNIINVLMEEGVFRGLFPKILDKKYKFIISALISSILFGLWHIVGPLRSYMDGTNRNLMNGVILVSTSALVGFKFALITKMTGSLYFGMSDHFVNNTIVNILHVMPISEHVLDGYQTLRISIAQTLSFIIVLIVYFFYTKKNNKKNKRNSSNIEI</sequence>
<gene>
    <name evidence="3" type="ORF">BCR32DRAFT_290432</name>
</gene>
<keyword evidence="3" id="KW-0645">Protease</keyword>
<dbReference type="GO" id="GO:0080120">
    <property type="term" value="P:CAAX-box protein maturation"/>
    <property type="evidence" value="ECO:0007669"/>
    <property type="project" value="UniProtKB-ARBA"/>
</dbReference>
<feature type="transmembrane region" description="Helical" evidence="1">
    <location>
        <begin position="133"/>
        <end position="152"/>
    </location>
</feature>
<dbReference type="Pfam" id="PF02517">
    <property type="entry name" value="Rce1-like"/>
    <property type="match status" value="1"/>
</dbReference>
<organism evidence="3 4">
    <name type="scientific">Anaeromyces robustus</name>
    <dbReference type="NCBI Taxonomy" id="1754192"/>
    <lineage>
        <taxon>Eukaryota</taxon>
        <taxon>Fungi</taxon>
        <taxon>Fungi incertae sedis</taxon>
        <taxon>Chytridiomycota</taxon>
        <taxon>Chytridiomycota incertae sedis</taxon>
        <taxon>Neocallimastigomycetes</taxon>
        <taxon>Neocallimastigales</taxon>
        <taxon>Neocallimastigaceae</taxon>
        <taxon>Anaeromyces</taxon>
    </lineage>
</organism>
<dbReference type="EMBL" id="MCFG01000029">
    <property type="protein sequence ID" value="ORX85865.1"/>
    <property type="molecule type" value="Genomic_DNA"/>
</dbReference>
<keyword evidence="1" id="KW-0812">Transmembrane</keyword>
<dbReference type="Proteomes" id="UP000193944">
    <property type="component" value="Unassembled WGS sequence"/>
</dbReference>